<dbReference type="InterPro" id="IPR011784">
    <property type="entry name" value="SO4_adenylTrfase_ssu"/>
</dbReference>
<dbReference type="PIRSF" id="PIRSF002936">
    <property type="entry name" value="CysDAde_trans"/>
    <property type="match status" value="1"/>
</dbReference>
<dbReference type="Pfam" id="PF01507">
    <property type="entry name" value="PAPS_reduct"/>
    <property type="match status" value="1"/>
</dbReference>
<feature type="compositionally biased region" description="Basic and acidic residues" evidence="10">
    <location>
        <begin position="315"/>
        <end position="337"/>
    </location>
</feature>
<feature type="region of interest" description="Disordered" evidence="10">
    <location>
        <begin position="253"/>
        <end position="274"/>
    </location>
</feature>
<dbReference type="NCBIfam" id="NF003587">
    <property type="entry name" value="PRK05253.1"/>
    <property type="match status" value="1"/>
</dbReference>
<dbReference type="GO" id="GO:0004781">
    <property type="term" value="F:sulfate adenylyltransferase (ATP) activity"/>
    <property type="evidence" value="ECO:0007669"/>
    <property type="project" value="UniProtKB-EC"/>
</dbReference>
<evidence type="ECO:0000256" key="10">
    <source>
        <dbReference type="SAM" id="MobiDB-lite"/>
    </source>
</evidence>
<reference evidence="12" key="1">
    <citation type="submission" date="2023-05" db="EMBL/GenBank/DDBJ databases">
        <title>Metabolic capabilities are highly conserved among human nasal-associated Corynebacterium species in pangenomic analyses.</title>
        <authorList>
            <person name="Tran T.H."/>
            <person name="Roberts A.Q."/>
            <person name="Escapa I.F."/>
            <person name="Gao W."/>
            <person name="Conlan S."/>
            <person name="Kong H."/>
            <person name="Segre J.A."/>
            <person name="Kelly M.S."/>
            <person name="Lemon K.P."/>
        </authorList>
    </citation>
    <scope>NUCLEOTIDE SEQUENCE</scope>
    <source>
        <strain evidence="12">KPL2654</strain>
    </source>
</reference>
<dbReference type="InterPro" id="IPR014729">
    <property type="entry name" value="Rossmann-like_a/b/a_fold"/>
</dbReference>
<dbReference type="RefSeq" id="WP_284589822.1">
    <property type="nucleotide sequence ID" value="NZ_JASNVP010000006.1"/>
</dbReference>
<feature type="domain" description="Phosphoadenosine phosphosulphate reductase" evidence="11">
    <location>
        <begin position="55"/>
        <end position="290"/>
    </location>
</feature>
<evidence type="ECO:0000313" key="13">
    <source>
        <dbReference type="Proteomes" id="UP001226160"/>
    </source>
</evidence>
<evidence type="ECO:0000256" key="7">
    <source>
        <dbReference type="ARBA" id="ARBA00022840"/>
    </source>
</evidence>
<dbReference type="PANTHER" id="PTHR43196">
    <property type="entry name" value="SULFATE ADENYLYLTRANSFERASE SUBUNIT 2"/>
    <property type="match status" value="1"/>
</dbReference>
<keyword evidence="7" id="KW-0067">ATP-binding</keyword>
<feature type="compositionally biased region" description="Low complexity" evidence="10">
    <location>
        <begin position="253"/>
        <end position="265"/>
    </location>
</feature>
<dbReference type="InterPro" id="IPR002500">
    <property type="entry name" value="PAPS_reduct_dom"/>
</dbReference>
<name>A0AAP4BUV3_9CORY</name>
<evidence type="ECO:0000259" key="11">
    <source>
        <dbReference type="Pfam" id="PF01507"/>
    </source>
</evidence>
<evidence type="ECO:0000313" key="12">
    <source>
        <dbReference type="EMBL" id="MDK4326398.1"/>
    </source>
</evidence>
<evidence type="ECO:0000256" key="8">
    <source>
        <dbReference type="ARBA" id="ARBA00030256"/>
    </source>
</evidence>
<dbReference type="EMBL" id="JASNVP010000006">
    <property type="protein sequence ID" value="MDK4326398.1"/>
    <property type="molecule type" value="Genomic_DNA"/>
</dbReference>
<comment type="caution">
    <text evidence="12">The sequence shown here is derived from an EMBL/GenBank/DDBJ whole genome shotgun (WGS) entry which is preliminary data.</text>
</comment>
<dbReference type="Proteomes" id="UP001226160">
    <property type="component" value="Unassembled WGS sequence"/>
</dbReference>
<protein>
    <recommendedName>
        <fullName evidence="3">Sulfate adenylyltransferase subunit 2</fullName>
        <ecNumber evidence="2">2.7.7.4</ecNumber>
    </recommendedName>
    <alternativeName>
        <fullName evidence="8">ATP-sulfurylase small subunit</fullName>
    </alternativeName>
    <alternativeName>
        <fullName evidence="9">Sulfate adenylate transferase</fullName>
    </alternativeName>
</protein>
<gene>
    <name evidence="12" type="primary">cysD</name>
    <name evidence="12" type="ORF">QPX54_07770</name>
</gene>
<evidence type="ECO:0000256" key="3">
    <source>
        <dbReference type="ARBA" id="ARBA00022004"/>
    </source>
</evidence>
<evidence type="ECO:0000256" key="1">
    <source>
        <dbReference type="ARBA" id="ARBA00008885"/>
    </source>
</evidence>
<proteinExistence type="inferred from homology"/>
<keyword evidence="4 12" id="KW-0808">Transferase</keyword>
<feature type="region of interest" description="Disordered" evidence="10">
    <location>
        <begin position="313"/>
        <end position="337"/>
    </location>
</feature>
<keyword evidence="6" id="KW-0547">Nucleotide-binding</keyword>
<evidence type="ECO:0000256" key="4">
    <source>
        <dbReference type="ARBA" id="ARBA00022679"/>
    </source>
</evidence>
<evidence type="ECO:0000256" key="2">
    <source>
        <dbReference type="ARBA" id="ARBA00012391"/>
    </source>
</evidence>
<dbReference type="GO" id="GO:0000103">
    <property type="term" value="P:sulfate assimilation"/>
    <property type="evidence" value="ECO:0007669"/>
    <property type="project" value="InterPro"/>
</dbReference>
<dbReference type="Gene3D" id="3.40.50.620">
    <property type="entry name" value="HUPs"/>
    <property type="match status" value="1"/>
</dbReference>
<dbReference type="SUPFAM" id="SSF52402">
    <property type="entry name" value="Adenine nucleotide alpha hydrolases-like"/>
    <property type="match status" value="1"/>
</dbReference>
<comment type="similarity">
    <text evidence="1">Belongs to the PAPS reductase family. CysD subfamily.</text>
</comment>
<sequence>MSTSVKNSTHTSQPPHNSQPTHTTGTALSPHLHELENESIHILREVAGQFDKVGLLFSGGKDSVVVLELARRAFAPGAIPAELIHIDTGHNFPEVLEFRDRTVEKYGVDLHVAKLQDWIDRGDLQERADGSRNPLQTVPLVDTIEQRGYDAVLGGARRDEERARAKERIFSVRDSFGGWDPRRQRPELWNIYNGGKLPEENIRVFPISNWTEVDVWQYIAARGLELPSIYFAHQREVVERDGMWLTPGPWGASSRAAHAAGADPATPGNSNTPVTRTVRYRTVGDMSCTGAVLSEAETIDEVLAEIAASPLTERGATRADDRISESAMEDRKKEGYF</sequence>
<evidence type="ECO:0000256" key="9">
    <source>
        <dbReference type="ARBA" id="ARBA00031812"/>
    </source>
</evidence>
<dbReference type="PANTHER" id="PTHR43196:SF1">
    <property type="entry name" value="SULFATE ADENYLYLTRANSFERASE SUBUNIT 2"/>
    <property type="match status" value="1"/>
</dbReference>
<dbReference type="GO" id="GO:0005524">
    <property type="term" value="F:ATP binding"/>
    <property type="evidence" value="ECO:0007669"/>
    <property type="project" value="UniProtKB-KW"/>
</dbReference>
<organism evidence="12 13">
    <name type="scientific">Corynebacterium propinquum</name>
    <dbReference type="NCBI Taxonomy" id="43769"/>
    <lineage>
        <taxon>Bacteria</taxon>
        <taxon>Bacillati</taxon>
        <taxon>Actinomycetota</taxon>
        <taxon>Actinomycetes</taxon>
        <taxon>Mycobacteriales</taxon>
        <taxon>Corynebacteriaceae</taxon>
        <taxon>Corynebacterium</taxon>
    </lineage>
</organism>
<dbReference type="AlphaFoldDB" id="A0AAP4BUV3"/>
<evidence type="ECO:0000256" key="5">
    <source>
        <dbReference type="ARBA" id="ARBA00022695"/>
    </source>
</evidence>
<dbReference type="InterPro" id="IPR050128">
    <property type="entry name" value="Sulfate_adenylyltrnsfr_sub2"/>
</dbReference>
<feature type="region of interest" description="Disordered" evidence="10">
    <location>
        <begin position="1"/>
        <end position="27"/>
    </location>
</feature>
<dbReference type="EC" id="2.7.7.4" evidence="2"/>
<accession>A0AAP4BUV3</accession>
<keyword evidence="5 12" id="KW-0548">Nucleotidyltransferase</keyword>
<evidence type="ECO:0000256" key="6">
    <source>
        <dbReference type="ARBA" id="ARBA00022741"/>
    </source>
</evidence>